<evidence type="ECO:0000313" key="5">
    <source>
        <dbReference type="EMBL" id="EOS53504.1"/>
    </source>
</evidence>
<dbReference type="InterPro" id="IPR050708">
    <property type="entry name" value="T6SS_VgrG/RHS"/>
</dbReference>
<dbReference type="STRING" id="1235795.C812_04055"/>
<dbReference type="Pfam" id="PF25023">
    <property type="entry name" value="TEN_YD-shell"/>
    <property type="match status" value="3"/>
</dbReference>
<dbReference type="HOGENOM" id="CLU_242557_0_0_9"/>
<evidence type="ECO:0000313" key="6">
    <source>
        <dbReference type="Proteomes" id="UP000019598"/>
    </source>
</evidence>
<dbReference type="NCBIfam" id="TIGR03696">
    <property type="entry name" value="Rhs_assc_core"/>
    <property type="match status" value="1"/>
</dbReference>
<dbReference type="PANTHER" id="PTHR32305">
    <property type="match status" value="1"/>
</dbReference>
<feature type="domain" description="DUF6531" evidence="3">
    <location>
        <begin position="158"/>
        <end position="226"/>
    </location>
</feature>
<keyword evidence="1" id="KW-0677">Repeat</keyword>
<evidence type="ECO:0000256" key="2">
    <source>
        <dbReference type="SAM" id="SignalP"/>
    </source>
</evidence>
<dbReference type="EMBL" id="ASSZ01000037">
    <property type="protein sequence ID" value="EOS53504.1"/>
    <property type="molecule type" value="Genomic_DNA"/>
</dbReference>
<evidence type="ECO:0000259" key="3">
    <source>
        <dbReference type="Pfam" id="PF20148"/>
    </source>
</evidence>
<feature type="domain" description="Teneurin-like YD-shell" evidence="4">
    <location>
        <begin position="1165"/>
        <end position="1418"/>
    </location>
</feature>
<dbReference type="NCBIfam" id="TIGR01643">
    <property type="entry name" value="YD_repeat_2x"/>
    <property type="match status" value="4"/>
</dbReference>
<dbReference type="InterPro" id="IPR056823">
    <property type="entry name" value="TEN-like_YD-shell"/>
</dbReference>
<evidence type="ECO:0000259" key="4">
    <source>
        <dbReference type="Pfam" id="PF25023"/>
    </source>
</evidence>
<organism evidence="5 6">
    <name type="scientific">Paenibacillus barengoltzii G22</name>
    <dbReference type="NCBI Taxonomy" id="1235795"/>
    <lineage>
        <taxon>Bacteria</taxon>
        <taxon>Bacillati</taxon>
        <taxon>Bacillota</taxon>
        <taxon>Bacilli</taxon>
        <taxon>Bacillales</taxon>
        <taxon>Paenibacillaceae</taxon>
        <taxon>Paenibacillus</taxon>
    </lineage>
</organism>
<dbReference type="InterPro" id="IPR006530">
    <property type="entry name" value="YD"/>
</dbReference>
<dbReference type="SUPFAM" id="SSF69304">
    <property type="entry name" value="Tricorn protease N-terminal domain"/>
    <property type="match status" value="1"/>
</dbReference>
<accession>R9L3U8</accession>
<feature type="domain" description="Teneurin-like YD-shell" evidence="4">
    <location>
        <begin position="875"/>
        <end position="1009"/>
    </location>
</feature>
<dbReference type="GeneID" id="43346948"/>
<dbReference type="InterPro" id="IPR045351">
    <property type="entry name" value="DUF6531"/>
</dbReference>
<dbReference type="PANTHER" id="PTHR32305:SF15">
    <property type="entry name" value="PROTEIN RHSA-RELATED"/>
    <property type="match status" value="1"/>
</dbReference>
<dbReference type="Pfam" id="PF20148">
    <property type="entry name" value="DUF6531"/>
    <property type="match status" value="1"/>
</dbReference>
<dbReference type="InterPro" id="IPR022385">
    <property type="entry name" value="Rhs_assc_core"/>
</dbReference>
<keyword evidence="2" id="KW-0732">Signal</keyword>
<dbReference type="PATRIC" id="fig|1235795.3.peg.4018"/>
<dbReference type="Gene3D" id="2.180.10.10">
    <property type="entry name" value="RHS repeat-associated core"/>
    <property type="match status" value="2"/>
</dbReference>
<evidence type="ECO:0000256" key="1">
    <source>
        <dbReference type="ARBA" id="ARBA00022737"/>
    </source>
</evidence>
<dbReference type="RefSeq" id="WP_016314420.1">
    <property type="nucleotide sequence ID" value="NZ_KE159655.1"/>
</dbReference>
<sequence>MFKKVIGLVLSISLISTGLLDAVSFGASVDHRGTDNSTTASSASTEFLTVSGIIRQFDVRENWIDEQLSKGYTLYQIYQALLGGKDGYEKAISQFRPAWEIEQAADLFPTSGQAKESSAQKSSLPVVFAAADDYDQLAIEQLSLLDESSMYEMGYAEDSVDAATGNVRLLATDLTLPGALPFWLTRIYESARASEEIGVALENGAYVNRTAARREERESALGRGWRWGLPFIEEREGTRILDFPGIGRYSLSDDLKLQGYPWNDLLLTADATKTVGGLTSDTKVSVLNGNQYYFSASGHLILIADNYGNQVEFYYTAQNNATVLSRIKNSDGNELTFAYAAGQVTVAQTGTDRKMEYYTTVDNGQPVLKEVKDALGRSTKYFYTYPESRYNFLAALKDQEVQQPVKRSALLMRVIYPASGTTEFDYVPARKQIGEYATDFVFKAKERKNVYSTPLGDVVLRPVEFSYSGEDLNSFGQAAAWTTTIKEARTTDTLKFRKAFLGSGQPDRLYLDEQRSEEATTGFERQFRYDDVTGWNVPVQVTESYSQGGSESQPLTATYRYNEQGQVLSENWSTGQETIYEYTGSSAPYFWSLPNQVQTKIRDGQKRIHRFQYNERGSVSQSSVRENSATGKLLSQTDWEYDNYGNPLVKKIKDDKRTNTVNFSYASPYGKHLLTKQSMVIHAVDGTYIETKQNFTYTAAGDLLTAEDEAGAVTTYTYDALGRVIKALYSDQSQTTVQYDDDHNIVTTTGPEGIVTLEKYDPFGFLVKEVVDDAIFEYTYDEAGNLDQQIDAEQNVTRFTYDGFNRLTKTLYADGSQDDTSYDMVNRTITYTDPAGVKQRQKLDLLGNTIAVEEWKNGAFTPLQQATYDLEGNALSVTDGKGQQTLYEYDALGRLVAITDPEQRVTKYMYSLAGDLIKIEYPDNTYVEKEYNEAGNLIRQMNEEHLVEAYFYDSRGNLIKSLDHSSRFTEYQYNSDNLLTKIQAPDQTIQYTYDAMGRRTGMTDVTGSTVYSYDPLNGSLMSIQYPDGTRIDYTYNKQMRTGYTLTDATGKAAGASYTLDKMNRVSTLGVVRNAAGTRKSALTAASTALAEIDRITFDYKANGLLEEGASANGPSTSYGYDGYDLTEMTVTAGAAAAAKKAAVNAKENAATVTEAAYGLAKMSVATGHTFRYEYDLNKNIISRMQNGAVDTFTYDPLNRIQTESGLKNKRYAYDARGNQLTVEGRELRGLTNANFTFDSLNRLTKVKLEDGKEVSYVYNGDGLLYERVEGTNRTRYYYDEDAKLIAEAKVSGGTPSVTYTYIYDLSGRLWSRVDQAGGEVQYYQLNGHGDVIGLTDSQGNQLNTYTYDIWGNPETEEETVPNIFRYSGEYWDNTTDLQYLRARWYDPNAGRFVSKDPYQGSIANPLSLNRYSYVENNPLIYVEPSGHFKFKPKDVQELTNLLNEAREKSEFSKKNKYYQVYKDFIWERYDFGSFMDENQYNYLYGLVTGTSAYTNNAGTASWAREQLVDAYFEQKEAEYVALLALGMAGGIGGRYTGAKSGTKGTGNGISRDTIINSATQAKKGGETVVGHALQKHAGRNPDIWGKVKGGPDQINKTAQKHLEEIIDAPGDFVKVTNNRGITFLEKKLPDGRGVRLNLDGTFKGFIDQ</sequence>
<gene>
    <name evidence="5" type="ORF">C812_04055</name>
</gene>
<protein>
    <submittedName>
        <fullName evidence="5">YD repeat (Two copies)</fullName>
    </submittedName>
</protein>
<dbReference type="Proteomes" id="UP000019598">
    <property type="component" value="Unassembled WGS sequence"/>
</dbReference>
<feature type="domain" description="Teneurin-like YD-shell" evidence="4">
    <location>
        <begin position="604"/>
        <end position="818"/>
    </location>
</feature>
<comment type="caution">
    <text evidence="5">The sequence shown here is derived from an EMBL/GenBank/DDBJ whole genome shotgun (WGS) entry which is preliminary data.</text>
</comment>
<feature type="signal peptide" evidence="2">
    <location>
        <begin position="1"/>
        <end position="22"/>
    </location>
</feature>
<reference evidence="5 6" key="1">
    <citation type="submission" date="2013-04" db="EMBL/GenBank/DDBJ databases">
        <title>The Genome Sequence of Paenibacillus barengoltzii G22.</title>
        <authorList>
            <consortium name="The Broad Institute Genomics Platform"/>
            <consortium name="The Broad Institute Genome Sequencing Center for Infectious Disease"/>
            <person name="Earl A."/>
            <person name="Xavier R."/>
            <person name="Elson C."/>
            <person name="Duck W."/>
            <person name="Walker B."/>
            <person name="Young S."/>
            <person name="Zeng Q."/>
            <person name="Gargeya S."/>
            <person name="Fitzgerald M."/>
            <person name="Haas B."/>
            <person name="Abouelleil A."/>
            <person name="Allen A.W."/>
            <person name="Alvarado L."/>
            <person name="Arachchi H.M."/>
            <person name="Berlin A.M."/>
            <person name="Chapman S.B."/>
            <person name="Gainer-Dewar J."/>
            <person name="Goldberg J."/>
            <person name="Griggs A."/>
            <person name="Gujja S."/>
            <person name="Hansen M."/>
            <person name="Howarth C."/>
            <person name="Imamovic A."/>
            <person name="Ireland A."/>
            <person name="Larimer J."/>
            <person name="McCowan C."/>
            <person name="Murphy C."/>
            <person name="Pearson M."/>
            <person name="Poon T.W."/>
            <person name="Priest M."/>
            <person name="Roberts A."/>
            <person name="Saif S."/>
            <person name="Shea T."/>
            <person name="Sisk P."/>
            <person name="Sykes S."/>
            <person name="Wortman J."/>
            <person name="Nusbaum C."/>
            <person name="Birren B."/>
        </authorList>
    </citation>
    <scope>NUCLEOTIDE SEQUENCE [LARGE SCALE GENOMIC DNA]</scope>
    <source>
        <strain evidence="5 6">G22</strain>
    </source>
</reference>
<feature type="chain" id="PRO_5004476269" evidence="2">
    <location>
        <begin position="23"/>
        <end position="1648"/>
    </location>
</feature>
<name>R9L3U8_9BACL</name>
<proteinExistence type="predicted"/>